<protein>
    <submittedName>
        <fullName evidence="1">Uncharacterized protein</fullName>
    </submittedName>
</protein>
<gene>
    <name evidence="1" type="ordered locus">DMR_36830</name>
</gene>
<keyword evidence="2" id="KW-1185">Reference proteome</keyword>
<dbReference type="KEGG" id="dma:DMR_36830"/>
<accession>C4XM46</accession>
<dbReference type="AlphaFoldDB" id="C4XM46"/>
<dbReference type="EMBL" id="AP010904">
    <property type="protein sequence ID" value="BAH77174.1"/>
    <property type="molecule type" value="Genomic_DNA"/>
</dbReference>
<dbReference type="Proteomes" id="UP000009071">
    <property type="component" value="Chromosome"/>
</dbReference>
<name>C4XM46_SOLM1</name>
<evidence type="ECO:0000313" key="1">
    <source>
        <dbReference type="EMBL" id="BAH77174.1"/>
    </source>
</evidence>
<sequence length="59" mass="6668">MKIIFEILNDIDYLASPGVSLTDTQPSMKSIAPPKAFTFQQTSWTSLGFKTSYHELSHF</sequence>
<dbReference type="HOGENOM" id="CLU_2952914_0_0_7"/>
<evidence type="ECO:0000313" key="2">
    <source>
        <dbReference type="Proteomes" id="UP000009071"/>
    </source>
</evidence>
<dbReference type="STRING" id="573370.DMR_36830"/>
<reference evidence="1 2" key="1">
    <citation type="journal article" date="2009" name="Genome Res.">
        <title>Whole genome sequence of Desulfovibrio magneticus strain RS-1 revealed common gene clusters in magnetotactic bacteria.</title>
        <authorList>
            <person name="Nakazawa H."/>
            <person name="Arakaki A."/>
            <person name="Narita-Yamada S."/>
            <person name="Yashiro I."/>
            <person name="Jinno K."/>
            <person name="Aoki N."/>
            <person name="Tsuruyama A."/>
            <person name="Okamura Y."/>
            <person name="Tanikawa S."/>
            <person name="Fujita N."/>
            <person name="Takeyama H."/>
            <person name="Matsunaga T."/>
        </authorList>
    </citation>
    <scope>NUCLEOTIDE SEQUENCE [LARGE SCALE GENOMIC DNA]</scope>
    <source>
        <strain evidence="2">ATCC 700980 / DSM 13731 / RS-1</strain>
    </source>
</reference>
<organism evidence="1 2">
    <name type="scientific">Solidesulfovibrio magneticus (strain ATCC 700980 / DSM 13731 / RS-1)</name>
    <name type="common">Desulfovibrio magneticus</name>
    <dbReference type="NCBI Taxonomy" id="573370"/>
    <lineage>
        <taxon>Bacteria</taxon>
        <taxon>Pseudomonadati</taxon>
        <taxon>Thermodesulfobacteriota</taxon>
        <taxon>Desulfovibrionia</taxon>
        <taxon>Desulfovibrionales</taxon>
        <taxon>Desulfovibrionaceae</taxon>
        <taxon>Solidesulfovibrio</taxon>
    </lineage>
</organism>
<proteinExistence type="predicted"/>